<dbReference type="Proteomes" id="UP000034600">
    <property type="component" value="Unassembled WGS sequence"/>
</dbReference>
<dbReference type="EMBL" id="LCPO01000037">
    <property type="protein sequence ID" value="KKU97957.1"/>
    <property type="molecule type" value="Genomic_DNA"/>
</dbReference>
<evidence type="ECO:0000313" key="2">
    <source>
        <dbReference type="Proteomes" id="UP000034600"/>
    </source>
</evidence>
<evidence type="ECO:0000313" key="1">
    <source>
        <dbReference type="EMBL" id="KKU97957.1"/>
    </source>
</evidence>
<organism evidence="1 2">
    <name type="scientific">Candidatus Jorgensenbacteria bacterium GW2011_GWC1_48_8</name>
    <dbReference type="NCBI Taxonomy" id="1618666"/>
    <lineage>
        <taxon>Bacteria</taxon>
        <taxon>Candidatus Joergenseniibacteriota</taxon>
    </lineage>
</organism>
<reference evidence="1 2" key="1">
    <citation type="journal article" date="2015" name="Nature">
        <title>rRNA introns, odd ribosomes, and small enigmatic genomes across a large radiation of phyla.</title>
        <authorList>
            <person name="Brown C.T."/>
            <person name="Hug L.A."/>
            <person name="Thomas B.C."/>
            <person name="Sharon I."/>
            <person name="Castelle C.J."/>
            <person name="Singh A."/>
            <person name="Wilkins M.J."/>
            <person name="Williams K.H."/>
            <person name="Banfield J.F."/>
        </authorList>
    </citation>
    <scope>NUCLEOTIDE SEQUENCE [LARGE SCALE GENOMIC DNA]</scope>
</reference>
<accession>A0A0G1UUU8</accession>
<sequence length="32" mass="3208">MNASVAQLAERIHGKDEVAGSIPAAGSIIVDS</sequence>
<dbReference type="AlphaFoldDB" id="A0A0G1UUU8"/>
<comment type="caution">
    <text evidence="1">The sequence shown here is derived from an EMBL/GenBank/DDBJ whole genome shotgun (WGS) entry which is preliminary data.</text>
</comment>
<protein>
    <submittedName>
        <fullName evidence="1">Uncharacterized protein</fullName>
    </submittedName>
</protein>
<proteinExistence type="predicted"/>
<name>A0A0G1UUU8_9BACT</name>
<dbReference type="AntiFam" id="ANF00010">
    <property type="entry name" value="tRNA translation"/>
</dbReference>
<gene>
    <name evidence="1" type="ORF">UY32_C0037G0002</name>
</gene>